<sequence length="223" mass="25528">MNKIKLMYDIAKTMKEKEVFNGFLQVECAKDSTAIFHMENEFSKNLTSGLMVAKIKTEMDYQGKTFKHESNTEYTQLSKSQSKGCFRGRHPHFHHRGHGGLKGLFTGLTLALDILNRTKVEPQTDNSNLITLEMNELPKELQELKQHFMESHGHGHAHENHQHGHCLMKEFHELQNPKLILTAQINKNNEIESVEILLSGKRQGSLDEGHSLNLKAKLTFINN</sequence>
<dbReference type="EMBL" id="JARPTC010000002">
    <property type="protein sequence ID" value="MDO7785904.1"/>
    <property type="molecule type" value="Genomic_DNA"/>
</dbReference>
<evidence type="ECO:0000313" key="1">
    <source>
        <dbReference type="EMBL" id="MDO7785904.1"/>
    </source>
</evidence>
<keyword evidence="2" id="KW-1185">Reference proteome</keyword>
<protein>
    <recommendedName>
        <fullName evidence="3">DUF2796 domain-containing protein</fullName>
    </recommendedName>
</protein>
<evidence type="ECO:0008006" key="3">
    <source>
        <dbReference type="Google" id="ProtNLM"/>
    </source>
</evidence>
<reference evidence="1" key="1">
    <citation type="journal article" date="2023" name="J. Hazard. Mater.">
        <title>Anaerobic biodegradation of pyrene and benzo[a]pyrene by a new sulfate-reducing Desulforamulus aquiferis strain DSA.</title>
        <authorList>
            <person name="Zhang Z."/>
            <person name="Sun J."/>
            <person name="Gong X."/>
            <person name="Wang C."/>
            <person name="Wang H."/>
        </authorList>
    </citation>
    <scope>NUCLEOTIDE SEQUENCE</scope>
    <source>
        <strain evidence="1">DSA</strain>
    </source>
</reference>
<accession>A0AAW7Z9G1</accession>
<dbReference type="RefSeq" id="WP_304540593.1">
    <property type="nucleotide sequence ID" value="NZ_JARPTC010000002.1"/>
</dbReference>
<name>A0AAW7Z9G1_9FIRM</name>
<gene>
    <name evidence="1" type="ORF">P6N53_01510</name>
</gene>
<proteinExistence type="predicted"/>
<comment type="caution">
    <text evidence="1">The sequence shown here is derived from an EMBL/GenBank/DDBJ whole genome shotgun (WGS) entry which is preliminary data.</text>
</comment>
<evidence type="ECO:0000313" key="2">
    <source>
        <dbReference type="Proteomes" id="UP001172911"/>
    </source>
</evidence>
<reference evidence="1" key="2">
    <citation type="submission" date="2023-03" db="EMBL/GenBank/DDBJ databases">
        <authorList>
            <person name="Zhang Z."/>
        </authorList>
    </citation>
    <scope>NUCLEOTIDE SEQUENCE</scope>
    <source>
        <strain evidence="1">DSA</strain>
    </source>
</reference>
<organism evidence="1 2">
    <name type="scientific">Desulforamulus aquiferis</name>
    <dbReference type="NCBI Taxonomy" id="1397668"/>
    <lineage>
        <taxon>Bacteria</taxon>
        <taxon>Bacillati</taxon>
        <taxon>Bacillota</taxon>
        <taxon>Clostridia</taxon>
        <taxon>Eubacteriales</taxon>
        <taxon>Peptococcaceae</taxon>
        <taxon>Desulforamulus</taxon>
    </lineage>
</organism>
<dbReference type="AlphaFoldDB" id="A0AAW7Z9G1"/>
<dbReference type="Proteomes" id="UP001172911">
    <property type="component" value="Unassembled WGS sequence"/>
</dbReference>